<protein>
    <recommendedName>
        <fullName evidence="13 15">3-deoxy-D-manno-octulosonic acid kinase</fullName>
        <shortName evidence="15">Kdo kinase</shortName>
        <ecNumber evidence="4 15">2.7.1.166</ecNumber>
    </recommendedName>
</protein>
<dbReference type="Pfam" id="PF06293">
    <property type="entry name" value="Kdo"/>
    <property type="match status" value="1"/>
</dbReference>
<comment type="subcellular location">
    <subcellularLocation>
        <location evidence="1 15">Cell inner membrane</location>
        <topology evidence="1 15">Peripheral membrane protein</topology>
        <orientation evidence="1 15">Cytoplasmic side</orientation>
    </subcellularLocation>
</comment>
<evidence type="ECO:0000256" key="3">
    <source>
        <dbReference type="ARBA" id="ARBA00010327"/>
    </source>
</evidence>
<sequence>MTRSRLDGMVAFDATEALTPFREGRGYGAILFDRERVRQADAGLFSPARWGEKARPVDEGGRGGAWFVDAPFGHCVLRLYRRGGMVAKFNRERYLWKGANRTRSFAEFRLMRALAARKLPVPRPIAACYLREGLQYRAAILMERLEGVRSLADRALVAGRGAPWEETGRLVASFHRAGLDHADLNAHNILFDANGRGWLIDFDRGVLRIPATRWRERNLARLHRSLLKLRGERSREEVDKDFARLRRAYDMAWERGY</sequence>
<evidence type="ECO:0000256" key="6">
    <source>
        <dbReference type="ARBA" id="ARBA00022519"/>
    </source>
</evidence>
<comment type="catalytic activity">
    <reaction evidence="14 15">
        <text>an alpha-Kdo-(2-&gt;6)-lipid IVA + ATP = a 4-O-phospho-alpha-Kdo-(2-&gt;6)-lipid IVA + ADP + H(+)</text>
        <dbReference type="Rhea" id="RHEA:74271"/>
        <dbReference type="ChEBI" id="CHEBI:15378"/>
        <dbReference type="ChEBI" id="CHEBI:30616"/>
        <dbReference type="ChEBI" id="CHEBI:176428"/>
        <dbReference type="ChEBI" id="CHEBI:193140"/>
        <dbReference type="ChEBI" id="CHEBI:456216"/>
        <dbReference type="EC" id="2.7.1.166"/>
    </reaction>
</comment>
<dbReference type="InterPro" id="IPR011009">
    <property type="entry name" value="Kinase-like_dom_sf"/>
</dbReference>
<evidence type="ECO:0000256" key="2">
    <source>
        <dbReference type="ARBA" id="ARBA00004713"/>
    </source>
</evidence>
<gene>
    <name evidence="15 16" type="primary">kdkA</name>
    <name evidence="16" type="ORF">GCM10009090_11120</name>
</gene>
<evidence type="ECO:0000256" key="5">
    <source>
        <dbReference type="ARBA" id="ARBA00022475"/>
    </source>
</evidence>
<proteinExistence type="inferred from homology"/>
<dbReference type="InterPro" id="IPR022826">
    <property type="entry name" value="KDO_kinase"/>
</dbReference>
<comment type="caution">
    <text evidence="16">The sequence shown here is derived from an EMBL/GenBank/DDBJ whole genome shotgun (WGS) entry which is preliminary data.</text>
</comment>
<evidence type="ECO:0000256" key="14">
    <source>
        <dbReference type="ARBA" id="ARBA00034417"/>
    </source>
</evidence>
<keyword evidence="7 15" id="KW-0808">Transferase</keyword>
<evidence type="ECO:0000313" key="17">
    <source>
        <dbReference type="Proteomes" id="UP000623958"/>
    </source>
</evidence>
<dbReference type="GO" id="GO:0016773">
    <property type="term" value="F:phosphotransferase activity, alcohol group as acceptor"/>
    <property type="evidence" value="ECO:0007669"/>
    <property type="project" value="UniProtKB-UniRule"/>
</dbReference>
<dbReference type="GO" id="GO:0009244">
    <property type="term" value="P:lipopolysaccharide core region biosynthetic process"/>
    <property type="evidence" value="ECO:0007669"/>
    <property type="project" value="UniProtKB-UniRule"/>
</dbReference>
<organism evidence="16 17">
    <name type="scientific">Xanthomonas boreopolis</name>
    <dbReference type="NCBI Taxonomy" id="86183"/>
    <lineage>
        <taxon>Bacteria</taxon>
        <taxon>Pseudomonadati</taxon>
        <taxon>Pseudomonadota</taxon>
        <taxon>Gammaproteobacteria</taxon>
        <taxon>Lysobacterales</taxon>
        <taxon>Lysobacteraceae</taxon>
        <taxon>Xanthomonas</taxon>
    </lineage>
</organism>
<keyword evidence="10 15" id="KW-0067">ATP-binding</keyword>
<evidence type="ECO:0000313" key="16">
    <source>
        <dbReference type="EMBL" id="GHH50364.1"/>
    </source>
</evidence>
<dbReference type="GO" id="GO:0005886">
    <property type="term" value="C:plasma membrane"/>
    <property type="evidence" value="ECO:0007669"/>
    <property type="project" value="UniProtKB-SubCell"/>
</dbReference>
<dbReference type="AlphaFoldDB" id="A0A919F6F4"/>
<evidence type="ECO:0000256" key="10">
    <source>
        <dbReference type="ARBA" id="ARBA00022840"/>
    </source>
</evidence>
<keyword evidence="6 15" id="KW-0997">Cell inner membrane</keyword>
<evidence type="ECO:0000256" key="8">
    <source>
        <dbReference type="ARBA" id="ARBA00022741"/>
    </source>
</evidence>
<comment type="function">
    <text evidence="15">Catalyzes the ATP-dependent phosphorylation of the 3-deoxy-D-manno-octulosonic acid (Kdo) residue in Kdo-lipid IV(A) at the 4-OH position.</text>
</comment>
<evidence type="ECO:0000256" key="1">
    <source>
        <dbReference type="ARBA" id="ARBA00004515"/>
    </source>
</evidence>
<dbReference type="NCBIfam" id="NF002475">
    <property type="entry name" value="PRK01723.1"/>
    <property type="match status" value="1"/>
</dbReference>
<keyword evidence="11 15" id="KW-0448">Lipopolysaccharide biosynthesis</keyword>
<evidence type="ECO:0000256" key="15">
    <source>
        <dbReference type="HAMAP-Rule" id="MF_00521"/>
    </source>
</evidence>
<evidence type="ECO:0000256" key="12">
    <source>
        <dbReference type="ARBA" id="ARBA00023136"/>
    </source>
</evidence>
<comment type="similarity">
    <text evidence="3 15">Belongs to the protein kinase superfamily. KdkA/RfaP family.</text>
</comment>
<keyword evidence="5 15" id="KW-1003">Cell membrane</keyword>
<dbReference type="EMBL" id="BNBA01000006">
    <property type="protein sequence ID" value="GHH50364.1"/>
    <property type="molecule type" value="Genomic_DNA"/>
</dbReference>
<keyword evidence="9 15" id="KW-0418">Kinase</keyword>
<accession>A0A919F6F4</accession>
<evidence type="ECO:0000256" key="11">
    <source>
        <dbReference type="ARBA" id="ARBA00022985"/>
    </source>
</evidence>
<evidence type="ECO:0000256" key="4">
    <source>
        <dbReference type="ARBA" id="ARBA00011988"/>
    </source>
</evidence>
<comment type="pathway">
    <text evidence="2 15">Bacterial outer membrane biogenesis; LPS core biosynthesis.</text>
</comment>
<feature type="active site" evidence="15">
    <location>
        <position position="183"/>
    </location>
</feature>
<dbReference type="EC" id="2.7.1.166" evidence="4 15"/>
<evidence type="ECO:0000256" key="9">
    <source>
        <dbReference type="ARBA" id="ARBA00022777"/>
    </source>
</evidence>
<reference evidence="16" key="1">
    <citation type="journal article" date="2014" name="Int. J. Syst. Evol. Microbiol.">
        <title>Complete genome sequence of Corynebacterium casei LMG S-19264T (=DSM 44701T), isolated from a smear-ripened cheese.</title>
        <authorList>
            <consortium name="US DOE Joint Genome Institute (JGI-PGF)"/>
            <person name="Walter F."/>
            <person name="Albersmeier A."/>
            <person name="Kalinowski J."/>
            <person name="Ruckert C."/>
        </authorList>
    </citation>
    <scope>NUCLEOTIDE SEQUENCE</scope>
    <source>
        <strain evidence="16">JCM 13306</strain>
    </source>
</reference>
<dbReference type="HAMAP" id="MF_00521">
    <property type="entry name" value="KDO_kinase"/>
    <property type="match status" value="1"/>
</dbReference>
<name>A0A919F6F4_9XANT</name>
<keyword evidence="17" id="KW-1185">Reference proteome</keyword>
<dbReference type="GO" id="GO:0016301">
    <property type="term" value="F:kinase activity"/>
    <property type="evidence" value="ECO:0007669"/>
    <property type="project" value="UniProtKB-KW"/>
</dbReference>
<dbReference type="SUPFAM" id="SSF56112">
    <property type="entry name" value="Protein kinase-like (PK-like)"/>
    <property type="match status" value="1"/>
</dbReference>
<dbReference type="Gene3D" id="1.10.510.10">
    <property type="entry name" value="Transferase(Phosphotransferase) domain 1"/>
    <property type="match status" value="1"/>
</dbReference>
<evidence type="ECO:0000256" key="7">
    <source>
        <dbReference type="ARBA" id="ARBA00022679"/>
    </source>
</evidence>
<dbReference type="GO" id="GO:0005524">
    <property type="term" value="F:ATP binding"/>
    <property type="evidence" value="ECO:0007669"/>
    <property type="project" value="UniProtKB-UniRule"/>
</dbReference>
<keyword evidence="8 15" id="KW-0547">Nucleotide-binding</keyword>
<evidence type="ECO:0000256" key="13">
    <source>
        <dbReference type="ARBA" id="ARBA00029511"/>
    </source>
</evidence>
<keyword evidence="12 15" id="KW-0472">Membrane</keyword>
<dbReference type="Proteomes" id="UP000623958">
    <property type="component" value="Unassembled WGS sequence"/>
</dbReference>
<reference evidence="16" key="2">
    <citation type="submission" date="2020-09" db="EMBL/GenBank/DDBJ databases">
        <authorList>
            <person name="Sun Q."/>
            <person name="Ohkuma M."/>
        </authorList>
    </citation>
    <scope>NUCLEOTIDE SEQUENCE</scope>
    <source>
        <strain evidence="16">JCM 13306</strain>
    </source>
</reference>